<reference evidence="6 7" key="1">
    <citation type="journal article" date="2016" name="Nat. Commun.">
        <title>Thousands of microbial genomes shed light on interconnected biogeochemical processes in an aquifer system.</title>
        <authorList>
            <person name="Anantharaman K."/>
            <person name="Brown C.T."/>
            <person name="Hug L.A."/>
            <person name="Sharon I."/>
            <person name="Castelle C.J."/>
            <person name="Probst A.J."/>
            <person name="Thomas B.C."/>
            <person name="Singh A."/>
            <person name="Wilkins M.J."/>
            <person name="Karaoz U."/>
            <person name="Brodie E.L."/>
            <person name="Williams K.H."/>
            <person name="Hubbard S.S."/>
            <person name="Banfield J.F."/>
        </authorList>
    </citation>
    <scope>NUCLEOTIDE SEQUENCE [LARGE SCALE GENOMIC DNA]</scope>
</reference>
<protein>
    <recommendedName>
        <fullName evidence="4">Phosphoribosylglycinamide formyltransferase</fullName>
        <ecNumber evidence="4">2.1.2.2</ecNumber>
    </recommendedName>
    <alternativeName>
        <fullName evidence="4">5'-phosphoribosylglycinamide transformylase</fullName>
    </alternativeName>
    <alternativeName>
        <fullName evidence="4">GAR transformylase</fullName>
        <shortName evidence="4">GART</shortName>
    </alternativeName>
</protein>
<comment type="caution">
    <text evidence="6">The sequence shown here is derived from an EMBL/GenBank/DDBJ whole genome shotgun (WGS) entry which is preliminary data.</text>
</comment>
<dbReference type="GO" id="GO:0006189">
    <property type="term" value="P:'de novo' IMP biosynthetic process"/>
    <property type="evidence" value="ECO:0007669"/>
    <property type="project" value="UniProtKB-UniRule"/>
</dbReference>
<evidence type="ECO:0000313" key="7">
    <source>
        <dbReference type="Proteomes" id="UP000178735"/>
    </source>
</evidence>
<dbReference type="InterPro" id="IPR036477">
    <property type="entry name" value="Formyl_transf_N_sf"/>
</dbReference>
<dbReference type="SUPFAM" id="SSF53328">
    <property type="entry name" value="Formyltransferase"/>
    <property type="match status" value="1"/>
</dbReference>
<dbReference type="InterPro" id="IPR002376">
    <property type="entry name" value="Formyl_transf_N"/>
</dbReference>
<dbReference type="InterPro" id="IPR004607">
    <property type="entry name" value="GART"/>
</dbReference>
<keyword evidence="3 4" id="KW-0658">Purine biosynthesis</keyword>
<dbReference type="STRING" id="1817813.A2008_01890"/>
<comment type="function">
    <text evidence="4">Catalyzes the transfer of a formyl group from 10-formyltetrahydrofolate to 5-phospho-ribosyl-glycinamide (GAR), producing 5-phospho-ribosyl-N-formylglycinamide (FGAR) and tetrahydrofolate.</text>
</comment>
<proteinExistence type="inferred from homology"/>
<dbReference type="GO" id="GO:0004644">
    <property type="term" value="F:phosphoribosylglycinamide formyltransferase activity"/>
    <property type="evidence" value="ECO:0007669"/>
    <property type="project" value="UniProtKB-UniRule"/>
</dbReference>
<dbReference type="PANTHER" id="PTHR43369:SF2">
    <property type="entry name" value="PHOSPHORIBOSYLGLYCINAMIDE FORMYLTRANSFERASE"/>
    <property type="match status" value="1"/>
</dbReference>
<keyword evidence="2 4" id="KW-0808">Transferase</keyword>
<evidence type="ECO:0000256" key="3">
    <source>
        <dbReference type="ARBA" id="ARBA00022755"/>
    </source>
</evidence>
<dbReference type="AlphaFoldDB" id="A0A1F7X0D9"/>
<evidence type="ECO:0000256" key="1">
    <source>
        <dbReference type="ARBA" id="ARBA00005054"/>
    </source>
</evidence>
<evidence type="ECO:0000259" key="5">
    <source>
        <dbReference type="Pfam" id="PF00551"/>
    </source>
</evidence>
<name>A0A1F7X0D9_9BACT</name>
<comment type="caution">
    <text evidence="4">Lacks conserved residue(s) required for the propagation of feature annotation.</text>
</comment>
<organism evidence="6 7">
    <name type="scientific">Candidatus Wallbacteria bacterium GWC2_49_35</name>
    <dbReference type="NCBI Taxonomy" id="1817813"/>
    <lineage>
        <taxon>Bacteria</taxon>
        <taxon>Candidatus Walliibacteriota</taxon>
    </lineage>
</organism>
<feature type="active site" description="Proton donor" evidence="4">
    <location>
        <position position="111"/>
    </location>
</feature>
<evidence type="ECO:0000313" key="6">
    <source>
        <dbReference type="EMBL" id="OGM08530.1"/>
    </source>
</evidence>
<dbReference type="EMBL" id="MGFH01000010">
    <property type="protein sequence ID" value="OGM08530.1"/>
    <property type="molecule type" value="Genomic_DNA"/>
</dbReference>
<dbReference type="UniPathway" id="UPA00074">
    <property type="reaction ID" value="UER00126"/>
</dbReference>
<dbReference type="EC" id="2.1.2.2" evidence="4"/>
<evidence type="ECO:0000256" key="4">
    <source>
        <dbReference type="HAMAP-Rule" id="MF_01930"/>
    </source>
</evidence>
<feature type="site" description="Raises pKa of active site His" evidence="4">
    <location>
        <position position="147"/>
    </location>
</feature>
<dbReference type="HAMAP" id="MF_01930">
    <property type="entry name" value="PurN"/>
    <property type="match status" value="1"/>
</dbReference>
<evidence type="ECO:0000256" key="2">
    <source>
        <dbReference type="ARBA" id="ARBA00022679"/>
    </source>
</evidence>
<feature type="domain" description="Formyl transferase N-terminal" evidence="5">
    <location>
        <begin position="3"/>
        <end position="183"/>
    </location>
</feature>
<accession>A0A1F7X0D9</accession>
<comment type="catalytic activity">
    <reaction evidence="4">
        <text>N(1)-(5-phospho-beta-D-ribosyl)glycinamide + (6R)-10-formyltetrahydrofolate = N(2)-formyl-N(1)-(5-phospho-beta-D-ribosyl)glycinamide + (6S)-5,6,7,8-tetrahydrofolate + H(+)</text>
        <dbReference type="Rhea" id="RHEA:15053"/>
        <dbReference type="ChEBI" id="CHEBI:15378"/>
        <dbReference type="ChEBI" id="CHEBI:57453"/>
        <dbReference type="ChEBI" id="CHEBI:143788"/>
        <dbReference type="ChEBI" id="CHEBI:147286"/>
        <dbReference type="ChEBI" id="CHEBI:195366"/>
        <dbReference type="EC" id="2.1.2.2"/>
    </reaction>
</comment>
<feature type="binding site" evidence="4">
    <location>
        <position position="109"/>
    </location>
    <ligand>
        <name>(6R)-10-formyltetrahydrofolate</name>
        <dbReference type="ChEBI" id="CHEBI:195366"/>
    </ligand>
</feature>
<comment type="pathway">
    <text evidence="1 4">Purine metabolism; IMP biosynthesis via de novo pathway; N(2)-formyl-N(1)-(5-phospho-D-ribosyl)glycinamide from N(1)-(5-phospho-D-ribosyl)glycinamide (10-formyl THF route): step 1/1.</text>
</comment>
<dbReference type="GO" id="GO:0005737">
    <property type="term" value="C:cytoplasm"/>
    <property type="evidence" value="ECO:0007669"/>
    <property type="project" value="TreeGrafter"/>
</dbReference>
<sequence>MKKRIVILISGRGSNMAAIAASAKSGILSDCCIVTAVVSNRSEAPGLELAGKSGIPAVVVESSGISGIEFDRKLTKAVEIFSPDYIILAGFMKVLGPVFISRFTGKIINIHPADTKLHRGLGGYEWAFKKRLGTTKVTVHFVDEGLDTGEILGQREVDLRGADTLEEVERRGLAAEHEFFSEILRKIFAGRDSNANEWSDIKCAE</sequence>
<dbReference type="Proteomes" id="UP000178735">
    <property type="component" value="Unassembled WGS sequence"/>
</dbReference>
<dbReference type="NCBIfam" id="TIGR00639">
    <property type="entry name" value="PurN"/>
    <property type="match status" value="1"/>
</dbReference>
<gene>
    <name evidence="4" type="primary">purN</name>
    <name evidence="6" type="ORF">A2008_01890</name>
</gene>
<feature type="binding site" evidence="4">
    <location>
        <begin position="13"/>
        <end position="15"/>
    </location>
    <ligand>
        <name>N(1)-(5-phospho-beta-D-ribosyl)glycinamide</name>
        <dbReference type="ChEBI" id="CHEBI:143788"/>
    </ligand>
</feature>
<comment type="similarity">
    <text evidence="4">Belongs to the GART family.</text>
</comment>
<dbReference type="PANTHER" id="PTHR43369">
    <property type="entry name" value="PHOSPHORIBOSYLGLYCINAMIDE FORMYLTRANSFERASE"/>
    <property type="match status" value="1"/>
</dbReference>
<dbReference type="Pfam" id="PF00551">
    <property type="entry name" value="Formyl_trans_N"/>
    <property type="match status" value="1"/>
</dbReference>
<dbReference type="Gene3D" id="3.40.50.170">
    <property type="entry name" value="Formyl transferase, N-terminal domain"/>
    <property type="match status" value="1"/>
</dbReference>